<gene>
    <name evidence="1" type="ORF">H6G81_32360</name>
</gene>
<dbReference type="Proteomes" id="UP000660380">
    <property type="component" value="Unassembled WGS sequence"/>
</dbReference>
<proteinExistence type="predicted"/>
<protein>
    <submittedName>
        <fullName evidence="1">Uncharacterized protein</fullName>
    </submittedName>
</protein>
<dbReference type="RefSeq" id="WP_029634455.1">
    <property type="nucleotide sequence ID" value="NZ_JACJTA010000126.1"/>
</dbReference>
<keyword evidence="2" id="KW-1185">Reference proteome</keyword>
<dbReference type="EMBL" id="JACJTA010000126">
    <property type="protein sequence ID" value="MBD2609085.1"/>
    <property type="molecule type" value="Genomic_DNA"/>
</dbReference>
<evidence type="ECO:0000313" key="2">
    <source>
        <dbReference type="Proteomes" id="UP000660380"/>
    </source>
</evidence>
<reference evidence="1 2" key="1">
    <citation type="journal article" date="2020" name="ISME J.">
        <title>Comparative genomics reveals insights into cyanobacterial evolution and habitat adaptation.</title>
        <authorList>
            <person name="Chen M.Y."/>
            <person name="Teng W.K."/>
            <person name="Zhao L."/>
            <person name="Hu C.X."/>
            <person name="Zhou Y.K."/>
            <person name="Han B.P."/>
            <person name="Song L.R."/>
            <person name="Shu W.S."/>
        </authorList>
    </citation>
    <scope>NUCLEOTIDE SEQUENCE [LARGE SCALE GENOMIC DNA]</scope>
    <source>
        <strain evidence="1 2">FACHB-248</strain>
    </source>
</reference>
<evidence type="ECO:0000313" key="1">
    <source>
        <dbReference type="EMBL" id="MBD2609085.1"/>
    </source>
</evidence>
<organism evidence="1 2">
    <name type="scientific">Scytonema hofmannii FACHB-248</name>
    <dbReference type="NCBI Taxonomy" id="1842502"/>
    <lineage>
        <taxon>Bacteria</taxon>
        <taxon>Bacillati</taxon>
        <taxon>Cyanobacteriota</taxon>
        <taxon>Cyanophyceae</taxon>
        <taxon>Nostocales</taxon>
        <taxon>Scytonemataceae</taxon>
        <taxon>Scytonema</taxon>
    </lineage>
</organism>
<accession>A0ABR8H1H5</accession>
<name>A0ABR8H1H5_9CYAN</name>
<comment type="caution">
    <text evidence="1">The sequence shown here is derived from an EMBL/GenBank/DDBJ whole genome shotgun (WGS) entry which is preliminary data.</text>
</comment>
<sequence length="150" mass="16877">MSQPVLQLTSQGNWNQIYDESRLAVPATPSGGHIPIPAFEIPFLFDKHVIAVRCLSPSAKPTWRYAGTLSQRFQAGTGGSASTLPTLDATSLSLRINRSKLVVFKKYTQQYELLFESPPWIKEMRLTIWQYVGTESDSTEDLLRELLGFE</sequence>